<name>A0A015L3Z6_RHIIW</name>
<proteinExistence type="predicted"/>
<dbReference type="HOGENOM" id="CLU_034308_0_0_1"/>
<accession>A0A015L3Z6</accession>
<feature type="region of interest" description="Disordered" evidence="2">
    <location>
        <begin position="204"/>
        <end position="242"/>
    </location>
</feature>
<keyword evidence="1" id="KW-0175">Coiled coil</keyword>
<keyword evidence="4" id="KW-1185">Reference proteome</keyword>
<reference evidence="3 4" key="1">
    <citation type="submission" date="2014-02" db="EMBL/GenBank/DDBJ databases">
        <title>Single nucleus genome sequencing reveals high similarity among nuclei of an endomycorrhizal fungus.</title>
        <authorList>
            <person name="Lin K."/>
            <person name="Geurts R."/>
            <person name="Zhang Z."/>
            <person name="Limpens E."/>
            <person name="Saunders D.G."/>
            <person name="Mu D."/>
            <person name="Pang E."/>
            <person name="Cao H."/>
            <person name="Cha H."/>
            <person name="Lin T."/>
            <person name="Zhou Q."/>
            <person name="Shang Y."/>
            <person name="Li Y."/>
            <person name="Ivanov S."/>
            <person name="Sharma T."/>
            <person name="Velzen R.V."/>
            <person name="Ruijter N.D."/>
            <person name="Aanen D.K."/>
            <person name="Win J."/>
            <person name="Kamoun S."/>
            <person name="Bisseling T."/>
            <person name="Huang S."/>
        </authorList>
    </citation>
    <scope>NUCLEOTIDE SEQUENCE [LARGE SCALE GENOMIC DNA]</scope>
    <source>
        <strain evidence="4">DAOM197198w</strain>
    </source>
</reference>
<comment type="caution">
    <text evidence="3">The sequence shown here is derived from an EMBL/GenBank/DDBJ whole genome shotgun (WGS) entry which is preliminary data.</text>
</comment>
<evidence type="ECO:0000256" key="1">
    <source>
        <dbReference type="SAM" id="Coils"/>
    </source>
</evidence>
<evidence type="ECO:0000256" key="2">
    <source>
        <dbReference type="SAM" id="MobiDB-lite"/>
    </source>
</evidence>
<feature type="coiled-coil region" evidence="1">
    <location>
        <begin position="144"/>
        <end position="199"/>
    </location>
</feature>
<feature type="compositionally biased region" description="Basic residues" evidence="2">
    <location>
        <begin position="214"/>
        <end position="232"/>
    </location>
</feature>
<dbReference type="AlphaFoldDB" id="A0A015L3Z6"/>
<organism evidence="3 4">
    <name type="scientific">Rhizophagus irregularis (strain DAOM 197198w)</name>
    <name type="common">Glomus intraradices</name>
    <dbReference type="NCBI Taxonomy" id="1432141"/>
    <lineage>
        <taxon>Eukaryota</taxon>
        <taxon>Fungi</taxon>
        <taxon>Fungi incertae sedis</taxon>
        <taxon>Mucoromycota</taxon>
        <taxon>Glomeromycotina</taxon>
        <taxon>Glomeromycetes</taxon>
        <taxon>Glomerales</taxon>
        <taxon>Glomeraceae</taxon>
        <taxon>Rhizophagus</taxon>
    </lineage>
</organism>
<gene>
    <name evidence="3" type="ORF">RirG_117180</name>
</gene>
<dbReference type="OrthoDB" id="10296622at2759"/>
<evidence type="ECO:0000313" key="3">
    <source>
        <dbReference type="EMBL" id="EXX67136.1"/>
    </source>
</evidence>
<dbReference type="EMBL" id="JEMT01017984">
    <property type="protein sequence ID" value="EXX67136.1"/>
    <property type="molecule type" value="Genomic_DNA"/>
</dbReference>
<dbReference type="Proteomes" id="UP000022910">
    <property type="component" value="Unassembled WGS sequence"/>
</dbReference>
<protein>
    <submittedName>
        <fullName evidence="3">Uncharacterized protein</fullName>
    </submittedName>
</protein>
<evidence type="ECO:0000313" key="4">
    <source>
        <dbReference type="Proteomes" id="UP000022910"/>
    </source>
</evidence>
<sequence length="483" mass="57062">MSAEKLTKEQEFVITHIESFIRSFAGLELEYLGDFYDADSKNETFKLSDAEVKNFPEHTSGYTPGKFPTTYISKRCKNKRNTNILFASIFTIKLGAVYLKEILENIYRENFSEGAADKQPIEPTDWPQEKRNLLRSIEDKDIFLAEFDERLKETKEELSAANNQIRKDEEQIISLKNDLKIERERIKSLENEVIKLEKLEKNKTTSEITNSSKQKSKAKTNDRRRKSKKKKSSTQEIKKGKITEIPVKTTSDDKYLDDHFAAQSRDLKFYDFPAYWKDEMIYEMMKKVGYIERLEVKWNYKYKTIRARIRLTKEMEEKFQQGGSNIALTKNDRMYFFRMFDAKLDSSVIKRRYGWQAYRKLDKEEIEKKDDEIIKDYNKTFGGHFAKLIKINKIKYILIYFNNENDLMKAIYKSTMEEDLGKGLKIKLQDELIGEKGTYKRTTGINRFKVPAQTNKKDKFVDARSDILSTIPRMKEEHQALDD</sequence>